<feature type="non-terminal residue" evidence="1">
    <location>
        <position position="56"/>
    </location>
</feature>
<dbReference type="HOGENOM" id="CLU_196215_1_0_1"/>
<dbReference type="RefSeq" id="XP_008030179.1">
    <property type="nucleotide sequence ID" value="XM_008031988.1"/>
</dbReference>
<dbReference type="Proteomes" id="UP000016935">
    <property type="component" value="Unassembled WGS sequence"/>
</dbReference>
<dbReference type="AlphaFoldDB" id="R0K1N0"/>
<gene>
    <name evidence="1" type="ORF">SETTUDRAFT_61997</name>
</gene>
<sequence>MCFYHAYSHQCGHTQMVFQQPCAKGQMTQQKCSRGREGVILATVKVETPCSTCPGK</sequence>
<reference evidence="1 2" key="2">
    <citation type="journal article" date="2013" name="PLoS Genet.">
        <title>Comparative genome structure, secondary metabolite, and effector coding capacity across Cochliobolus pathogens.</title>
        <authorList>
            <person name="Condon B.J."/>
            <person name="Leng Y."/>
            <person name="Wu D."/>
            <person name="Bushley K.E."/>
            <person name="Ohm R.A."/>
            <person name="Otillar R."/>
            <person name="Martin J."/>
            <person name="Schackwitz W."/>
            <person name="Grimwood J."/>
            <person name="MohdZainudin N."/>
            <person name="Xue C."/>
            <person name="Wang R."/>
            <person name="Manning V.A."/>
            <person name="Dhillon B."/>
            <person name="Tu Z.J."/>
            <person name="Steffenson B.J."/>
            <person name="Salamov A."/>
            <person name="Sun H."/>
            <person name="Lowry S."/>
            <person name="LaButti K."/>
            <person name="Han J."/>
            <person name="Copeland A."/>
            <person name="Lindquist E."/>
            <person name="Barry K."/>
            <person name="Schmutz J."/>
            <person name="Baker S.E."/>
            <person name="Ciuffetti L.M."/>
            <person name="Grigoriev I.V."/>
            <person name="Zhong S."/>
            <person name="Turgeon B.G."/>
        </authorList>
    </citation>
    <scope>NUCLEOTIDE SEQUENCE [LARGE SCALE GENOMIC DNA]</scope>
    <source>
        <strain evidence="2">28A</strain>
    </source>
</reference>
<keyword evidence="2" id="KW-1185">Reference proteome</keyword>
<accession>R0K1N0</accession>
<dbReference type="OrthoDB" id="3699805at2759"/>
<dbReference type="GeneID" id="19405275"/>
<evidence type="ECO:0000313" key="2">
    <source>
        <dbReference type="Proteomes" id="UP000016935"/>
    </source>
</evidence>
<proteinExistence type="predicted"/>
<name>R0K1N0_EXST2</name>
<dbReference type="EMBL" id="KB908855">
    <property type="protein sequence ID" value="EOA82337.1"/>
    <property type="molecule type" value="Genomic_DNA"/>
</dbReference>
<protein>
    <submittedName>
        <fullName evidence="1">Uncharacterized protein</fullName>
    </submittedName>
</protein>
<reference evidence="1 2" key="1">
    <citation type="journal article" date="2012" name="PLoS Pathog.">
        <title>Diverse lifestyles and strategies of plant pathogenesis encoded in the genomes of eighteen Dothideomycetes fungi.</title>
        <authorList>
            <person name="Ohm R.A."/>
            <person name="Feau N."/>
            <person name="Henrissat B."/>
            <person name="Schoch C.L."/>
            <person name="Horwitz B.A."/>
            <person name="Barry K.W."/>
            <person name="Condon B.J."/>
            <person name="Copeland A.C."/>
            <person name="Dhillon B."/>
            <person name="Glaser F."/>
            <person name="Hesse C.N."/>
            <person name="Kosti I."/>
            <person name="LaButti K."/>
            <person name="Lindquist E.A."/>
            <person name="Lucas S."/>
            <person name="Salamov A.A."/>
            <person name="Bradshaw R.E."/>
            <person name="Ciuffetti L."/>
            <person name="Hamelin R.C."/>
            <person name="Kema G.H.J."/>
            <person name="Lawrence C."/>
            <person name="Scott J.A."/>
            <person name="Spatafora J.W."/>
            <person name="Turgeon B.G."/>
            <person name="de Wit P.J.G.M."/>
            <person name="Zhong S."/>
            <person name="Goodwin S.B."/>
            <person name="Grigoriev I.V."/>
        </authorList>
    </citation>
    <scope>NUCLEOTIDE SEQUENCE [LARGE SCALE GENOMIC DNA]</scope>
    <source>
        <strain evidence="2">28A</strain>
    </source>
</reference>
<organism evidence="1 2">
    <name type="scientific">Exserohilum turcicum (strain 28A)</name>
    <name type="common">Northern leaf blight fungus</name>
    <name type="synonym">Setosphaeria turcica</name>
    <dbReference type="NCBI Taxonomy" id="671987"/>
    <lineage>
        <taxon>Eukaryota</taxon>
        <taxon>Fungi</taxon>
        <taxon>Dikarya</taxon>
        <taxon>Ascomycota</taxon>
        <taxon>Pezizomycotina</taxon>
        <taxon>Dothideomycetes</taxon>
        <taxon>Pleosporomycetidae</taxon>
        <taxon>Pleosporales</taxon>
        <taxon>Pleosporineae</taxon>
        <taxon>Pleosporaceae</taxon>
        <taxon>Exserohilum</taxon>
    </lineage>
</organism>
<evidence type="ECO:0000313" key="1">
    <source>
        <dbReference type="EMBL" id="EOA82337.1"/>
    </source>
</evidence>